<sequence>MSQGKFISRFLEAQRAKGNDLGPLFGTLERLASDEKNAAPAPAPAWLVTPEEPAPPGVPRPLRTVQDFARELEQRRPVSRQDAPAAPRVAYRFNPSESLTACLDSAECPRTARKLFRLLHELGLESIRKRGLPVRPDIAVFHLPLELLAAHLQVDRVTVWRNLQPLKEAGLLDERDHYGTLRGQTAVTGKVWAISTAPELVLSGHSRRVRLTHADLKARWRDLDRDVKVGRTAYELTRSETQKQADRAKREAQAEEQAAARARADQRKAEREAARARGEKPLTGRAAATANAKETKAQKPRPSRTKSELQQSLEGLKAVSKAQLQNWVLAPFSDLSDVTLTVANGPAVRPLSGLDAVFTLPTLAELPKRDRNAAVEQTARALAASFEDTDNLRFWCWLIWQLIRGCDQGQNWTDDVAHLLARVLHDLRHDESMNARTQISPGALVVNELRNCGLLDALRALAPTRAGERPRSPEPDPLFA</sequence>
<feature type="compositionally biased region" description="Basic and acidic residues" evidence="1">
    <location>
        <begin position="262"/>
        <end position="282"/>
    </location>
</feature>
<name>A0AAU6Q914_9DEIO</name>
<feature type="region of interest" description="Disordered" evidence="1">
    <location>
        <begin position="238"/>
        <end position="311"/>
    </location>
</feature>
<evidence type="ECO:0008006" key="3">
    <source>
        <dbReference type="Google" id="ProtNLM"/>
    </source>
</evidence>
<reference evidence="2" key="1">
    <citation type="submission" date="2024-03" db="EMBL/GenBank/DDBJ databases">
        <title>Deinococcus weizhi sp. nov., isolated from human skin.</title>
        <authorList>
            <person name="Wei Z."/>
            <person name="Tian F."/>
            <person name="Yang C."/>
            <person name="Xin L.T."/>
            <person name="Wen Z.J."/>
            <person name="Lan K.C."/>
            <person name="Yu L."/>
            <person name="Zhe W."/>
            <person name="Dan F.D."/>
            <person name="Jun W."/>
            <person name="Rui Z."/>
            <person name="Yong X.J."/>
            <person name="Ting Y."/>
            <person name="Wei X."/>
            <person name="Xu Z.G."/>
            <person name="Xin Z."/>
            <person name="Dong F.G."/>
            <person name="Ni X.M."/>
            <person name="Zheng M.G."/>
            <person name="Chun Y."/>
            <person name="Qian W.X."/>
        </authorList>
    </citation>
    <scope>NUCLEOTIDE SEQUENCE</scope>
    <source>
        <strain evidence="2">VB142</strain>
        <plasmid evidence="2">p3</plasmid>
    </source>
</reference>
<keyword evidence="2" id="KW-0614">Plasmid</keyword>
<dbReference type="AlphaFoldDB" id="A0AAU6Q914"/>
<gene>
    <name evidence="2" type="ORF">WDJ50_18855</name>
</gene>
<evidence type="ECO:0000256" key="1">
    <source>
        <dbReference type="SAM" id="MobiDB-lite"/>
    </source>
</evidence>
<feature type="compositionally biased region" description="Basic and acidic residues" evidence="1">
    <location>
        <begin position="238"/>
        <end position="253"/>
    </location>
</feature>
<evidence type="ECO:0000313" key="2">
    <source>
        <dbReference type="EMBL" id="WYF46826.1"/>
    </source>
</evidence>
<feature type="region of interest" description="Disordered" evidence="1">
    <location>
        <begin position="35"/>
        <end position="59"/>
    </location>
</feature>
<geneLocation type="plasmid" evidence="2">
    <name>p3</name>
</geneLocation>
<proteinExistence type="predicted"/>
<dbReference type="EMBL" id="CP149786">
    <property type="protein sequence ID" value="WYF46826.1"/>
    <property type="molecule type" value="Genomic_DNA"/>
</dbReference>
<protein>
    <recommendedName>
        <fullName evidence="3">Replication protein</fullName>
    </recommendedName>
</protein>
<dbReference type="RefSeq" id="WP_339098354.1">
    <property type="nucleotide sequence ID" value="NZ_CP149786.1"/>
</dbReference>
<organism evidence="2">
    <name type="scientific">Deinococcus sp. VB142</name>
    <dbReference type="NCBI Taxonomy" id="3112952"/>
    <lineage>
        <taxon>Bacteria</taxon>
        <taxon>Thermotogati</taxon>
        <taxon>Deinococcota</taxon>
        <taxon>Deinococci</taxon>
        <taxon>Deinococcales</taxon>
        <taxon>Deinococcaceae</taxon>
        <taxon>Deinococcus</taxon>
    </lineage>
</organism>
<accession>A0AAU6Q914</accession>